<accession>A0A017S0W1</accession>
<keyword evidence="2" id="KW-1185">Reference proteome</keyword>
<dbReference type="HOGENOM" id="CLU_2757366_0_0_1"/>
<organism evidence="1 2">
    <name type="scientific">Aspergillus ruber (strain CBS 135680)</name>
    <dbReference type="NCBI Taxonomy" id="1388766"/>
    <lineage>
        <taxon>Eukaryota</taxon>
        <taxon>Fungi</taxon>
        <taxon>Dikarya</taxon>
        <taxon>Ascomycota</taxon>
        <taxon>Pezizomycotina</taxon>
        <taxon>Eurotiomycetes</taxon>
        <taxon>Eurotiomycetidae</taxon>
        <taxon>Eurotiales</taxon>
        <taxon>Aspergillaceae</taxon>
        <taxon>Aspergillus</taxon>
        <taxon>Aspergillus subgen. Aspergillus</taxon>
    </lineage>
</organism>
<dbReference type="EMBL" id="KK088458">
    <property type="protein sequence ID" value="EYE90476.1"/>
    <property type="molecule type" value="Genomic_DNA"/>
</dbReference>
<gene>
    <name evidence="1" type="ORF">EURHEDRAFT_417365</name>
</gene>
<dbReference type="RefSeq" id="XP_040634166.1">
    <property type="nucleotide sequence ID" value="XM_040783182.1"/>
</dbReference>
<protein>
    <submittedName>
        <fullName evidence="1">Uncharacterized protein</fullName>
    </submittedName>
</protein>
<evidence type="ECO:0000313" key="1">
    <source>
        <dbReference type="EMBL" id="EYE90476.1"/>
    </source>
</evidence>
<dbReference type="Proteomes" id="UP000019804">
    <property type="component" value="Unassembled WGS sequence"/>
</dbReference>
<dbReference type="AlphaFoldDB" id="A0A017S0W1"/>
<proteinExistence type="predicted"/>
<sequence length="70" mass="7866">MSQTKELKSLAEVLSLNLEYGIAITPNAYIGYLNAAACLLQYMYYTAIRHTLEVEVVHLGCPQSIMYLHS</sequence>
<dbReference type="GeneID" id="63698306"/>
<evidence type="ECO:0000313" key="2">
    <source>
        <dbReference type="Proteomes" id="UP000019804"/>
    </source>
</evidence>
<name>A0A017S0W1_ASPRC</name>
<reference evidence="2" key="1">
    <citation type="journal article" date="2014" name="Nat. Commun.">
        <title>Genomic adaptations of the halophilic Dead Sea filamentous fungus Eurotium rubrum.</title>
        <authorList>
            <person name="Kis-Papo T."/>
            <person name="Weig A.R."/>
            <person name="Riley R."/>
            <person name="Persoh D."/>
            <person name="Salamov A."/>
            <person name="Sun H."/>
            <person name="Lipzen A."/>
            <person name="Wasser S.P."/>
            <person name="Rambold G."/>
            <person name="Grigoriev I.V."/>
            <person name="Nevo E."/>
        </authorList>
    </citation>
    <scope>NUCLEOTIDE SEQUENCE [LARGE SCALE GENOMIC DNA]</scope>
    <source>
        <strain evidence="2">CBS 135680</strain>
    </source>
</reference>